<reference evidence="16" key="1">
    <citation type="submission" date="2006-08" db="EMBL/GenBank/DDBJ databases">
        <title>Complete sequence of Alkalilimnicola ehrilichei MLHE-1.</title>
        <authorList>
            <person name="Copeland A."/>
            <person name="Lucas S."/>
            <person name="Lapidus A."/>
            <person name="Barry K."/>
            <person name="Detter J.C."/>
            <person name="Glavina del Rio T."/>
            <person name="Hammon N."/>
            <person name="Israni S."/>
            <person name="Dalin E."/>
            <person name="Tice H."/>
            <person name="Pitluck S."/>
            <person name="Sims D."/>
            <person name="Brettin T."/>
            <person name="Bruce D."/>
            <person name="Han C."/>
            <person name="Tapia R."/>
            <person name="Gilna P."/>
            <person name="Schmutz J."/>
            <person name="Larimer F."/>
            <person name="Land M."/>
            <person name="Hauser L."/>
            <person name="Kyrpides N."/>
            <person name="Mikhailova N."/>
            <person name="Oremland R.S."/>
            <person name="Hoeft S.E."/>
            <person name="Switzer-Blum J."/>
            <person name="Kulp T."/>
            <person name="King G."/>
            <person name="Tabita R."/>
            <person name="Witte B."/>
            <person name="Santini J.M."/>
            <person name="Basu P."/>
            <person name="Hollibaugh J.T."/>
            <person name="Xie G."/>
            <person name="Stolz J.F."/>
            <person name="Richardson P."/>
        </authorList>
    </citation>
    <scope>NUCLEOTIDE SEQUENCE [LARGE SCALE GENOMIC DNA]</scope>
    <source>
        <strain evidence="16">ATCC BAA-1101 / DSM 17681 / MLHE-1</strain>
    </source>
</reference>
<comment type="subcellular location">
    <subcellularLocation>
        <location evidence="1 12">Cytoplasm</location>
    </subcellularLocation>
</comment>
<accession>Q0ABS1</accession>
<comment type="function">
    <text evidence="10 12">Specifically methylates the N3 position of the uracil ring of uridine 1498 (m3U1498) in 16S rRNA. Acts on the fully assembled 30S ribosomal subunit.</text>
</comment>
<evidence type="ECO:0000259" key="13">
    <source>
        <dbReference type="Pfam" id="PF04452"/>
    </source>
</evidence>
<evidence type="ECO:0000259" key="14">
    <source>
        <dbReference type="Pfam" id="PF20260"/>
    </source>
</evidence>
<dbReference type="GO" id="GO:0070042">
    <property type="term" value="F:rRNA (uridine-N3-)-methyltransferase activity"/>
    <property type="evidence" value="ECO:0007669"/>
    <property type="project" value="TreeGrafter"/>
</dbReference>
<feature type="domain" description="Ribosomal RNA small subunit methyltransferase E methyltransferase" evidence="13">
    <location>
        <begin position="74"/>
        <end position="240"/>
    </location>
</feature>
<dbReference type="PANTHER" id="PTHR30027:SF3">
    <property type="entry name" value="16S RRNA (URACIL(1498)-N(3))-METHYLTRANSFERASE"/>
    <property type="match status" value="1"/>
</dbReference>
<dbReference type="PIRSF" id="PIRSF015601">
    <property type="entry name" value="MTase_slr0722"/>
    <property type="match status" value="1"/>
</dbReference>
<dbReference type="InterPro" id="IPR029026">
    <property type="entry name" value="tRNA_m1G_MTases_N"/>
</dbReference>
<dbReference type="InterPro" id="IPR046887">
    <property type="entry name" value="RsmE_PUA-like"/>
</dbReference>
<dbReference type="PANTHER" id="PTHR30027">
    <property type="entry name" value="RIBOSOMAL RNA SMALL SUBUNIT METHYLTRANSFERASE E"/>
    <property type="match status" value="1"/>
</dbReference>
<keyword evidence="5 12" id="KW-0963">Cytoplasm</keyword>
<dbReference type="eggNOG" id="COG1385">
    <property type="taxonomic scope" value="Bacteria"/>
</dbReference>
<name>Q0ABS1_ALKEH</name>
<dbReference type="EC" id="2.1.1.193" evidence="3 12"/>
<evidence type="ECO:0000256" key="1">
    <source>
        <dbReference type="ARBA" id="ARBA00004496"/>
    </source>
</evidence>
<dbReference type="Proteomes" id="UP000001962">
    <property type="component" value="Chromosome"/>
</dbReference>
<evidence type="ECO:0000256" key="8">
    <source>
        <dbReference type="ARBA" id="ARBA00022679"/>
    </source>
</evidence>
<keyword evidence="9 12" id="KW-0949">S-adenosyl-L-methionine</keyword>
<gene>
    <name evidence="15" type="ordered locus">Mlg_0361</name>
</gene>
<dbReference type="GO" id="GO:0005737">
    <property type="term" value="C:cytoplasm"/>
    <property type="evidence" value="ECO:0007669"/>
    <property type="project" value="UniProtKB-SubCell"/>
</dbReference>
<feature type="domain" description="Ribosomal RNA small subunit methyltransferase E PUA-like" evidence="14">
    <location>
        <begin position="21"/>
        <end position="63"/>
    </location>
</feature>
<evidence type="ECO:0000256" key="3">
    <source>
        <dbReference type="ARBA" id="ARBA00012328"/>
    </source>
</evidence>
<keyword evidence="7 12" id="KW-0489">Methyltransferase</keyword>
<dbReference type="CDD" id="cd18084">
    <property type="entry name" value="RsmE-like"/>
    <property type="match status" value="1"/>
</dbReference>
<dbReference type="SUPFAM" id="SSF88697">
    <property type="entry name" value="PUA domain-like"/>
    <property type="match status" value="1"/>
</dbReference>
<evidence type="ECO:0000313" key="15">
    <source>
        <dbReference type="EMBL" id="ABI55716.1"/>
    </source>
</evidence>
<dbReference type="Pfam" id="PF04452">
    <property type="entry name" value="Methyltrans_RNA"/>
    <property type="match status" value="1"/>
</dbReference>
<proteinExistence type="inferred from homology"/>
<comment type="catalytic activity">
    <reaction evidence="11 12">
        <text>uridine(1498) in 16S rRNA + S-adenosyl-L-methionine = N(3)-methyluridine(1498) in 16S rRNA + S-adenosyl-L-homocysteine + H(+)</text>
        <dbReference type="Rhea" id="RHEA:42920"/>
        <dbReference type="Rhea" id="RHEA-COMP:10283"/>
        <dbReference type="Rhea" id="RHEA-COMP:10284"/>
        <dbReference type="ChEBI" id="CHEBI:15378"/>
        <dbReference type="ChEBI" id="CHEBI:57856"/>
        <dbReference type="ChEBI" id="CHEBI:59789"/>
        <dbReference type="ChEBI" id="CHEBI:65315"/>
        <dbReference type="ChEBI" id="CHEBI:74502"/>
        <dbReference type="EC" id="2.1.1.193"/>
    </reaction>
</comment>
<keyword evidence="16" id="KW-1185">Reference proteome</keyword>
<evidence type="ECO:0000256" key="5">
    <source>
        <dbReference type="ARBA" id="ARBA00022490"/>
    </source>
</evidence>
<dbReference type="InterPro" id="IPR015947">
    <property type="entry name" value="PUA-like_sf"/>
</dbReference>
<evidence type="ECO:0000256" key="2">
    <source>
        <dbReference type="ARBA" id="ARBA00005528"/>
    </source>
</evidence>
<dbReference type="Gene3D" id="3.40.1280.10">
    <property type="match status" value="1"/>
</dbReference>
<evidence type="ECO:0000256" key="6">
    <source>
        <dbReference type="ARBA" id="ARBA00022552"/>
    </source>
</evidence>
<evidence type="ECO:0000256" key="9">
    <source>
        <dbReference type="ARBA" id="ARBA00022691"/>
    </source>
</evidence>
<dbReference type="RefSeq" id="WP_011628112.1">
    <property type="nucleotide sequence ID" value="NC_008340.1"/>
</dbReference>
<dbReference type="Pfam" id="PF20260">
    <property type="entry name" value="PUA_4"/>
    <property type="match status" value="1"/>
</dbReference>
<dbReference type="InterPro" id="IPR006700">
    <property type="entry name" value="RsmE"/>
</dbReference>
<dbReference type="NCBIfam" id="TIGR00046">
    <property type="entry name" value="RsmE family RNA methyltransferase"/>
    <property type="match status" value="1"/>
</dbReference>
<evidence type="ECO:0000256" key="10">
    <source>
        <dbReference type="ARBA" id="ARBA00025699"/>
    </source>
</evidence>
<dbReference type="GO" id="GO:0070475">
    <property type="term" value="P:rRNA base methylation"/>
    <property type="evidence" value="ECO:0007669"/>
    <property type="project" value="TreeGrafter"/>
</dbReference>
<evidence type="ECO:0000256" key="4">
    <source>
        <dbReference type="ARBA" id="ARBA00013673"/>
    </source>
</evidence>
<dbReference type="EMBL" id="CP000453">
    <property type="protein sequence ID" value="ABI55716.1"/>
    <property type="molecule type" value="Genomic_DNA"/>
</dbReference>
<dbReference type="NCBIfam" id="NF008692">
    <property type="entry name" value="PRK11713.1-5"/>
    <property type="match status" value="1"/>
</dbReference>
<dbReference type="SUPFAM" id="SSF75217">
    <property type="entry name" value="alpha/beta knot"/>
    <property type="match status" value="1"/>
</dbReference>
<dbReference type="HOGENOM" id="CLU_067442_5_1_6"/>
<evidence type="ECO:0000313" key="16">
    <source>
        <dbReference type="Proteomes" id="UP000001962"/>
    </source>
</evidence>
<evidence type="ECO:0000256" key="11">
    <source>
        <dbReference type="ARBA" id="ARBA00047944"/>
    </source>
</evidence>
<evidence type="ECO:0000256" key="12">
    <source>
        <dbReference type="PIRNR" id="PIRNR015601"/>
    </source>
</evidence>
<dbReference type="OrthoDB" id="9815641at2"/>
<dbReference type="AlphaFoldDB" id="Q0ABS1"/>
<sequence>MSRARIHVDTPLAAGATLTLPAETTQHLKAFRLRPGDELVLFDGRGGEYRARLEALERREARLALLGHHPVERESPLALTLVQGVARGERMDFTVQKAVELGVRRIVPVFTDNGVVRLEARRREKRRQHWQRVAVAACEQCGRNRVPEVAPPRPLAEVWPELAGGEAGQGLVLTPGGRSLRALADAHPELRRAWLLIGPEGGLSDAEVARACEAGAEPVGLGPRILRTETAGITALAALQLLHGDLAG</sequence>
<keyword evidence="6 12" id="KW-0698">rRNA processing</keyword>
<evidence type="ECO:0000256" key="7">
    <source>
        <dbReference type="ARBA" id="ARBA00022603"/>
    </source>
</evidence>
<dbReference type="InterPro" id="IPR029028">
    <property type="entry name" value="Alpha/beta_knot_MTases"/>
</dbReference>
<comment type="similarity">
    <text evidence="2 12">Belongs to the RNA methyltransferase RsmE family.</text>
</comment>
<dbReference type="KEGG" id="aeh:Mlg_0361"/>
<keyword evidence="8 12" id="KW-0808">Transferase</keyword>
<protein>
    <recommendedName>
        <fullName evidence="4 12">Ribosomal RNA small subunit methyltransferase E</fullName>
        <ecNumber evidence="3 12">2.1.1.193</ecNumber>
    </recommendedName>
</protein>
<dbReference type="InterPro" id="IPR046886">
    <property type="entry name" value="RsmE_MTase_dom"/>
</dbReference>
<organism evidence="15 16">
    <name type="scientific">Alkalilimnicola ehrlichii (strain ATCC BAA-1101 / DSM 17681 / MLHE-1)</name>
    <dbReference type="NCBI Taxonomy" id="187272"/>
    <lineage>
        <taxon>Bacteria</taxon>
        <taxon>Pseudomonadati</taxon>
        <taxon>Pseudomonadota</taxon>
        <taxon>Gammaproteobacteria</taxon>
        <taxon>Chromatiales</taxon>
        <taxon>Ectothiorhodospiraceae</taxon>
        <taxon>Alkalilimnicola</taxon>
    </lineage>
</organism>